<dbReference type="OrthoDB" id="537889at2759"/>
<name>A0A835T9B8_CHLIN</name>
<organism evidence="1 2">
    <name type="scientific">Chlamydomonas incerta</name>
    <dbReference type="NCBI Taxonomy" id="51695"/>
    <lineage>
        <taxon>Eukaryota</taxon>
        <taxon>Viridiplantae</taxon>
        <taxon>Chlorophyta</taxon>
        <taxon>core chlorophytes</taxon>
        <taxon>Chlorophyceae</taxon>
        <taxon>CS clade</taxon>
        <taxon>Chlamydomonadales</taxon>
        <taxon>Chlamydomonadaceae</taxon>
        <taxon>Chlamydomonas</taxon>
    </lineage>
</organism>
<dbReference type="AlphaFoldDB" id="A0A835T9B8"/>
<accession>A0A835T9B8</accession>
<dbReference type="Proteomes" id="UP000650467">
    <property type="component" value="Unassembled WGS sequence"/>
</dbReference>
<proteinExistence type="predicted"/>
<evidence type="ECO:0000313" key="1">
    <source>
        <dbReference type="EMBL" id="KAG2434775.1"/>
    </source>
</evidence>
<reference evidence="1" key="1">
    <citation type="journal article" date="2020" name="bioRxiv">
        <title>Comparative genomics of Chlamydomonas.</title>
        <authorList>
            <person name="Craig R.J."/>
            <person name="Hasan A.R."/>
            <person name="Ness R.W."/>
            <person name="Keightley P.D."/>
        </authorList>
    </citation>
    <scope>NUCLEOTIDE SEQUENCE</scope>
    <source>
        <strain evidence="1">SAG 7.73</strain>
    </source>
</reference>
<keyword evidence="2" id="KW-1185">Reference proteome</keyword>
<comment type="caution">
    <text evidence="1">The sequence shown here is derived from an EMBL/GenBank/DDBJ whole genome shotgun (WGS) entry which is preliminary data.</text>
</comment>
<sequence length="366" mass="39595">MLRKGAQAVLQAERAGVQQTCAAAQAAFTRQFGAPAGSHDHPTTPLSPIMPGIVAIPRQVISTAVSLTGKALAGAATSSTIKDLVTSFAEKAIVSESIVKVDEVDVPFWAYWLSTAGYSSPAGFKKFAEAVKPKVAGLEAQQVTDLVVAFHKVNYYDKDLFAAVAANISANFTKYETEQLLPILSAFLEFGFYDATAYDDIADSITYCNHYLAPVKACPGQVASAFAAFAKYEHERGDLFLALARGFSELSLAKLGTEDRKAAVLKALRAFHRFNFWPDATEALLHAAKGLEGSLSADEAKEVEKYQALMEDAAGGEFKVFKEGDDVDSVHWYGHHTQAPTGYSLYVFRDALVPKQYSPSSMRPIK</sequence>
<evidence type="ECO:0000313" key="2">
    <source>
        <dbReference type="Proteomes" id="UP000650467"/>
    </source>
</evidence>
<protein>
    <submittedName>
        <fullName evidence="1">Uncharacterized protein</fullName>
    </submittedName>
</protein>
<gene>
    <name evidence="1" type="ORF">HXX76_007660</name>
</gene>
<dbReference type="EMBL" id="JAEHOC010000016">
    <property type="protein sequence ID" value="KAG2434775.1"/>
    <property type="molecule type" value="Genomic_DNA"/>
</dbReference>